<dbReference type="InterPro" id="IPR036477">
    <property type="entry name" value="Formyl_transf_N_sf"/>
</dbReference>
<evidence type="ECO:0000259" key="3">
    <source>
        <dbReference type="Pfam" id="PF24793"/>
    </source>
</evidence>
<keyword evidence="1" id="KW-0624">Polysaccharide degradation</keyword>
<organism evidence="4 5">
    <name type="scientific">Sphingomonas kaistensis</name>
    <dbReference type="NCBI Taxonomy" id="298708"/>
    <lineage>
        <taxon>Bacteria</taxon>
        <taxon>Pseudomonadati</taxon>
        <taxon>Pseudomonadota</taxon>
        <taxon>Alphaproteobacteria</taxon>
        <taxon>Sphingomonadales</taxon>
        <taxon>Sphingomonadaceae</taxon>
        <taxon>Sphingomonas</taxon>
    </lineage>
</organism>
<keyword evidence="2" id="KW-0119">Carbohydrate metabolism</keyword>
<keyword evidence="5" id="KW-1185">Reference proteome</keyword>
<dbReference type="AlphaFoldDB" id="A0A7X5Y3W2"/>
<evidence type="ECO:0000256" key="2">
    <source>
        <dbReference type="ARBA" id="ARBA00023277"/>
    </source>
</evidence>
<dbReference type="InterPro" id="IPR056442">
    <property type="entry name" value="GINT1_N"/>
</dbReference>
<evidence type="ECO:0000313" key="4">
    <source>
        <dbReference type="EMBL" id="NJC04248.1"/>
    </source>
</evidence>
<keyword evidence="1" id="KW-0858">Xylan degradation</keyword>
<accession>A0A7X5Y3W2</accession>
<feature type="domain" description="Glucosamine inositolphosphorylceramide transferase 1 N-terminal" evidence="3">
    <location>
        <begin position="373"/>
        <end position="526"/>
    </location>
</feature>
<protein>
    <recommendedName>
        <fullName evidence="3">Glucosamine inositolphosphorylceramide transferase 1 N-terminal domain-containing protein</fullName>
    </recommendedName>
</protein>
<evidence type="ECO:0000313" key="5">
    <source>
        <dbReference type="Proteomes" id="UP000558192"/>
    </source>
</evidence>
<dbReference type="Proteomes" id="UP000558192">
    <property type="component" value="Unassembled WGS sequence"/>
</dbReference>
<gene>
    <name evidence="4" type="ORF">GGQ97_000041</name>
</gene>
<dbReference type="GO" id="GO:0045493">
    <property type="term" value="P:xylan catabolic process"/>
    <property type="evidence" value="ECO:0007669"/>
    <property type="project" value="UniProtKB-KW"/>
</dbReference>
<dbReference type="InterPro" id="IPR052176">
    <property type="entry name" value="Glycosyl_Hydrlase_43_Enz"/>
</dbReference>
<dbReference type="SUPFAM" id="SSF53328">
    <property type="entry name" value="Formyltransferase"/>
    <property type="match status" value="1"/>
</dbReference>
<name>A0A7X5Y3W2_9SPHN</name>
<dbReference type="PANTHER" id="PTHR43772">
    <property type="entry name" value="ENDO-1,4-BETA-XYLANASE"/>
    <property type="match status" value="1"/>
</dbReference>
<sequence>MEKEISEQTSDKGGRRVLRFGVMCEEQGLTDWQARCIEDLLKVDGVEVALLIMRDGQPSAPPPAPPRRPGGKRLLWRVYRRFILDRSSQAARLVPWPTWQQDVAVSRVRVEPVGRFGERFAPESVADIRSHNLDFLLRFGFGILKGEVLEAARYGIWSFHHGDPASYRGMPPGFWEIHDGNPVTGAVLQRLTERLDAGVVLHAGHFQTRHASYVRSRDDLLFGTGEWPARICKEILSGNDAALHADPIRDEGPIKYEPGDRAMLTFLWRQARAWVANQVRFTFFQQQWTVGILPAPVHEVALAPPGAEARQVQWLPEPRGRFLADPFAVEMADRSGLLILAEDFDWNQNIGRVSAVRIAGGKASEPRLAPSLPYHLSYPYLVRHADRLYCIPESSQSGRVELHLLDEEGLDWNLEAILIEGRHLLDSTVFQHDGRWWLLATDADDGANLKLRGWFADDLHGPWQEHALNPLKTDVRSARPAGRPFVHEGALYRPAQDCSRVYGGGVAINRVTALSPTSFEEETVRTILPDPRWPYRDGFHTICGEGESTIIDACRNAFSLRGAVNEILRKARSFVRR</sequence>
<dbReference type="Pfam" id="PF24793">
    <property type="entry name" value="GINT1_N"/>
    <property type="match status" value="1"/>
</dbReference>
<evidence type="ECO:0000256" key="1">
    <source>
        <dbReference type="ARBA" id="ARBA00022651"/>
    </source>
</evidence>
<reference evidence="4 5" key="1">
    <citation type="submission" date="2020-03" db="EMBL/GenBank/DDBJ databases">
        <title>Genomic Encyclopedia of Type Strains, Phase IV (KMG-IV): sequencing the most valuable type-strain genomes for metagenomic binning, comparative biology and taxonomic classification.</title>
        <authorList>
            <person name="Goeker M."/>
        </authorList>
    </citation>
    <scope>NUCLEOTIDE SEQUENCE [LARGE SCALE GENOMIC DNA]</scope>
    <source>
        <strain evidence="4 5">DSM 16846</strain>
    </source>
</reference>
<proteinExistence type="predicted"/>
<dbReference type="RefSeq" id="WP_168067096.1">
    <property type="nucleotide sequence ID" value="NZ_JAATJC010000001.1"/>
</dbReference>
<dbReference type="InterPro" id="IPR023296">
    <property type="entry name" value="Glyco_hydro_beta-prop_sf"/>
</dbReference>
<dbReference type="Gene3D" id="3.40.50.170">
    <property type="entry name" value="Formyl transferase, N-terminal domain"/>
    <property type="match status" value="1"/>
</dbReference>
<dbReference type="SUPFAM" id="SSF75005">
    <property type="entry name" value="Arabinanase/levansucrase/invertase"/>
    <property type="match status" value="1"/>
</dbReference>
<comment type="caution">
    <text evidence="4">The sequence shown here is derived from an EMBL/GenBank/DDBJ whole genome shotgun (WGS) entry which is preliminary data.</text>
</comment>
<dbReference type="PANTHER" id="PTHR43772:SF2">
    <property type="entry name" value="PUTATIVE (AFU_ORTHOLOGUE AFUA_2G04480)-RELATED"/>
    <property type="match status" value="1"/>
</dbReference>
<dbReference type="EMBL" id="JAATJC010000001">
    <property type="protein sequence ID" value="NJC04248.1"/>
    <property type="molecule type" value="Genomic_DNA"/>
</dbReference>